<name>A0A060T6W9_BLAAD</name>
<keyword evidence="2" id="KW-0175">Coiled coil</keyword>
<feature type="domain" description="Ribosomal RNA-processing protein 7 C-terminal" evidence="3">
    <location>
        <begin position="123"/>
        <end position="241"/>
    </location>
</feature>
<dbReference type="EMBL" id="HG937693">
    <property type="protein sequence ID" value="CDP34936.1"/>
    <property type="molecule type" value="Genomic_DNA"/>
</dbReference>
<dbReference type="GO" id="GO:0006364">
    <property type="term" value="P:rRNA processing"/>
    <property type="evidence" value="ECO:0007669"/>
    <property type="project" value="TreeGrafter"/>
</dbReference>
<dbReference type="InterPro" id="IPR024326">
    <property type="entry name" value="RRP7_C"/>
</dbReference>
<dbReference type="GO" id="GO:0000028">
    <property type="term" value="P:ribosomal small subunit assembly"/>
    <property type="evidence" value="ECO:0007669"/>
    <property type="project" value="TreeGrafter"/>
</dbReference>
<evidence type="ECO:0000259" key="3">
    <source>
        <dbReference type="Pfam" id="PF12923"/>
    </source>
</evidence>
<dbReference type="AlphaFoldDB" id="A0A060T6W9"/>
<organism evidence="5">
    <name type="scientific">Blastobotrys adeninivorans</name>
    <name type="common">Yeast</name>
    <name type="synonym">Arxula adeninivorans</name>
    <dbReference type="NCBI Taxonomy" id="409370"/>
    <lineage>
        <taxon>Eukaryota</taxon>
        <taxon>Fungi</taxon>
        <taxon>Dikarya</taxon>
        <taxon>Ascomycota</taxon>
        <taxon>Saccharomycotina</taxon>
        <taxon>Dipodascomycetes</taxon>
        <taxon>Dipodascales</taxon>
        <taxon>Trichomonascaceae</taxon>
        <taxon>Blastobotrys</taxon>
    </lineage>
</organism>
<dbReference type="GO" id="GO:0032545">
    <property type="term" value="C:CURI complex"/>
    <property type="evidence" value="ECO:0007669"/>
    <property type="project" value="TreeGrafter"/>
</dbReference>
<feature type="coiled-coil region" evidence="2">
    <location>
        <begin position="208"/>
        <end position="235"/>
    </location>
</feature>
<reference evidence="5" key="2">
    <citation type="submission" date="2014-06" db="EMBL/GenBank/DDBJ databases">
        <title>The complete genome of Blastobotrys (Arxula) adeninivorans LS3 - a yeast of biotechnological interest.</title>
        <authorList>
            <person name="Kunze G."/>
            <person name="Gaillardin C."/>
            <person name="Czernicka M."/>
            <person name="Durrens P."/>
            <person name="Martin T."/>
            <person name="Boer E."/>
            <person name="Gabaldon T."/>
            <person name="Cruz J."/>
            <person name="Talla E."/>
            <person name="Marck C."/>
            <person name="Goffeau A."/>
            <person name="Barbe V."/>
            <person name="Baret P."/>
            <person name="Baronian K."/>
            <person name="Beier S."/>
            <person name="Bleykasten C."/>
            <person name="Bode R."/>
            <person name="Casaregola S."/>
            <person name="Despons L."/>
            <person name="Fairhead C."/>
            <person name="Giersberg M."/>
            <person name="Gierski P."/>
            <person name="Hahnel U."/>
            <person name="Hartmann A."/>
            <person name="Jankowska D."/>
            <person name="Jubin C."/>
            <person name="Jung P."/>
            <person name="Lafontaine I."/>
            <person name="Leh-Louis V."/>
            <person name="Lemaire M."/>
            <person name="Marcet-Houben M."/>
            <person name="Mascher M."/>
            <person name="Morel G."/>
            <person name="Richard G.-F."/>
            <person name="Riechen J."/>
            <person name="Sacerdot C."/>
            <person name="Sarkar A."/>
            <person name="Savel G."/>
            <person name="Schacherer J."/>
            <person name="Sherman D."/>
            <person name="Straub M.-L."/>
            <person name="Stein N."/>
            <person name="Thierry A."/>
            <person name="Trautwein-Schult A."/>
            <person name="Westhof E."/>
            <person name="Worch S."/>
            <person name="Dujon B."/>
            <person name="Souciet J.-L."/>
            <person name="Wincker P."/>
            <person name="Scholz U."/>
            <person name="Neuveglise N."/>
        </authorList>
    </citation>
    <scope>NUCLEOTIDE SEQUENCE</scope>
    <source>
        <strain evidence="5">LS3</strain>
    </source>
</reference>
<gene>
    <name evidence="5" type="ORF">GNLVRS02_ARAD1C23870g</name>
</gene>
<proteinExistence type="inferred from homology"/>
<dbReference type="Pfam" id="PF17799">
    <property type="entry name" value="RRM_Rrp7"/>
    <property type="match status" value="1"/>
</dbReference>
<evidence type="ECO:0000256" key="1">
    <source>
        <dbReference type="ARBA" id="ARBA00006110"/>
    </source>
</evidence>
<feature type="domain" description="Rrp7 RRM-like N-terminal" evidence="4">
    <location>
        <begin position="7"/>
        <end position="63"/>
    </location>
</feature>
<dbReference type="GO" id="GO:0034456">
    <property type="term" value="C:UTP-C complex"/>
    <property type="evidence" value="ECO:0007669"/>
    <property type="project" value="TreeGrafter"/>
</dbReference>
<accession>A0A060T6W9</accession>
<dbReference type="PhylomeDB" id="A0A060T6W9"/>
<dbReference type="Gene3D" id="6.10.250.1770">
    <property type="match status" value="1"/>
</dbReference>
<dbReference type="InterPro" id="IPR040446">
    <property type="entry name" value="RRP7"/>
</dbReference>
<sequence>MPIREQIGGYTTIPIQLGPKGPLHVIYVRKHQGRDQGKKDDTTVFAANLPVNTTVQDIKHLANSLGNTLVKEFRYQGSNRAQIELVDKASCNRFLSKAKGRSAIEWPMPESNGSAHYISMNRERYLDQDELANKVDQYMEQFAKAEEKKLEEVRRLAQMVDDDGFTMVVGPKRRSTGGIAAPKVGVEVQPKKKKKSKEKTDFYRFQLRERKKNEMNDLLRRFQNDKKKVEELRQKKRFRPY</sequence>
<dbReference type="PANTHER" id="PTHR13191:SF0">
    <property type="entry name" value="RIBOSOMAL RNA-PROCESSING PROTEIN 7 HOMOLOG A-RELATED"/>
    <property type="match status" value="1"/>
</dbReference>
<protein>
    <submittedName>
        <fullName evidence="5">ARAD1C23870p</fullName>
    </submittedName>
</protein>
<comment type="similarity">
    <text evidence="1">Belongs to the RRP7 family.</text>
</comment>
<dbReference type="PANTHER" id="PTHR13191">
    <property type="entry name" value="RIBOSOMAL RNA PROCESSING PROTEIN 7-RELATED"/>
    <property type="match status" value="1"/>
</dbReference>
<dbReference type="InterPro" id="IPR040447">
    <property type="entry name" value="RRM_Rrp7"/>
</dbReference>
<evidence type="ECO:0000259" key="4">
    <source>
        <dbReference type="Pfam" id="PF17799"/>
    </source>
</evidence>
<dbReference type="Pfam" id="PF12923">
    <property type="entry name" value="RRP7"/>
    <property type="match status" value="1"/>
</dbReference>
<evidence type="ECO:0000256" key="2">
    <source>
        <dbReference type="SAM" id="Coils"/>
    </source>
</evidence>
<evidence type="ECO:0000313" key="5">
    <source>
        <dbReference type="EMBL" id="CDP34936.1"/>
    </source>
</evidence>
<feature type="coiled-coil region" evidence="2">
    <location>
        <begin position="128"/>
        <end position="163"/>
    </location>
</feature>
<reference evidence="5" key="1">
    <citation type="submission" date="2014-02" db="EMBL/GenBank/DDBJ databases">
        <authorList>
            <person name="Genoscope - CEA"/>
        </authorList>
    </citation>
    <scope>NUCLEOTIDE SEQUENCE</scope>
    <source>
        <strain evidence="5">LS3</strain>
    </source>
</reference>